<name>Q3BLG4_9VIRU</name>
<feature type="transmembrane region" description="Helical" evidence="1">
    <location>
        <begin position="12"/>
        <end position="30"/>
    </location>
</feature>
<feature type="transmembrane region" description="Helical" evidence="1">
    <location>
        <begin position="76"/>
        <end position="95"/>
    </location>
</feature>
<evidence type="ECO:0000256" key="1">
    <source>
        <dbReference type="SAM" id="Phobius"/>
    </source>
</evidence>
<dbReference type="InterPro" id="IPR001896">
    <property type="entry name" value="Plant_vir_prot"/>
</dbReference>
<dbReference type="PROSITE" id="PS51257">
    <property type="entry name" value="PROKAR_LIPOPROTEIN"/>
    <property type="match status" value="1"/>
</dbReference>
<proteinExistence type="predicted"/>
<keyword evidence="1" id="KW-0812">Transmembrane</keyword>
<evidence type="ECO:0000313" key="2">
    <source>
        <dbReference type="EMBL" id="CAJ14329.1"/>
    </source>
</evidence>
<keyword evidence="1" id="KW-1133">Transmembrane helix</keyword>
<accession>Q3BLG4</accession>
<organism evidence="2">
    <name type="scientific">Pepino mosaic virus</name>
    <dbReference type="NCBI Taxonomy" id="112229"/>
    <lineage>
        <taxon>Viruses</taxon>
        <taxon>Riboviria</taxon>
        <taxon>Orthornavirae</taxon>
        <taxon>Kitrinoviricota</taxon>
        <taxon>Alsuviricetes</taxon>
        <taxon>Tymovirales</taxon>
        <taxon>Alphaflexiviridae</taxon>
        <taxon>Potexvirus</taxon>
        <taxon>Potexvirus pepini</taxon>
    </lineage>
</organism>
<protein>
    <submittedName>
        <fullName evidence="2">Triple gene block protein 2</fullName>
    </submittedName>
</protein>
<gene>
    <name evidence="2" type="primary">TGBp2</name>
</gene>
<keyword evidence="1" id="KW-0472">Membrane</keyword>
<sequence length="123" mass="13769">MPGLTPRADLTDTYKIIAIAFLLSACIYFQNSPYQPVAGDNLHSLPFGGQYQDGTKKISYFPQQQSYFHSGNKLNVLILIFILTLGIVLTNKFSFSFSRTTHQHSCYNTHSATNNTQPLSGHH</sequence>
<reference evidence="2" key="1">
    <citation type="submission" date="2005-06" db="EMBL/GenBank/DDBJ databases">
        <title>Genetic structure of the population of Pepino mosaic virus infecting tomato crops in Spain.</title>
        <authorList>
            <person name="Pagan I."/>
            <person name="Cordoba-Selles M."/>
            <person name="Martinez-Priego L."/>
            <person name="Fraile A."/>
            <person name="Malpica J.M."/>
            <person name="Jorda C."/>
            <person name="Garcia-Arenal F."/>
        </authorList>
    </citation>
    <scope>NUCLEOTIDE SEQUENCE</scope>
    <source>
        <strain evidence="2">1</strain>
    </source>
</reference>
<dbReference type="EMBL" id="AM041978">
    <property type="protein sequence ID" value="CAJ14329.1"/>
    <property type="molecule type" value="Genomic_RNA"/>
</dbReference>
<dbReference type="Pfam" id="PF01307">
    <property type="entry name" value="Plant_vir_prot"/>
    <property type="match status" value="1"/>
</dbReference>